<reference evidence="2 3" key="1">
    <citation type="journal article" date="2022" name="Front. Cell. Infect. Microbiol.">
        <title>The Genomes of Two Strains of Taenia crassiceps the Animal Model for the Study of Human Cysticercosis.</title>
        <authorList>
            <person name="Bobes R.J."/>
            <person name="Estrada K."/>
            <person name="Rios-Valencia D.G."/>
            <person name="Calderon-Gallegos A."/>
            <person name="de la Torre P."/>
            <person name="Carrero J.C."/>
            <person name="Sanchez-Flores A."/>
            <person name="Laclette J.P."/>
        </authorList>
    </citation>
    <scope>NUCLEOTIDE SEQUENCE [LARGE SCALE GENOMIC DNA]</scope>
    <source>
        <strain evidence="2">WFUcys</strain>
    </source>
</reference>
<comment type="caution">
    <text evidence="2">The sequence shown here is derived from an EMBL/GenBank/DDBJ whole genome shotgun (WGS) entry which is preliminary data.</text>
</comment>
<evidence type="ECO:0000256" key="1">
    <source>
        <dbReference type="SAM" id="MobiDB-lite"/>
    </source>
</evidence>
<proteinExistence type="predicted"/>
<name>A0ABR4Q8D3_9CEST</name>
<evidence type="ECO:0000313" key="3">
    <source>
        <dbReference type="Proteomes" id="UP001651158"/>
    </source>
</evidence>
<organism evidence="2 3">
    <name type="scientific">Taenia crassiceps</name>
    <dbReference type="NCBI Taxonomy" id="6207"/>
    <lineage>
        <taxon>Eukaryota</taxon>
        <taxon>Metazoa</taxon>
        <taxon>Spiralia</taxon>
        <taxon>Lophotrochozoa</taxon>
        <taxon>Platyhelminthes</taxon>
        <taxon>Cestoda</taxon>
        <taxon>Eucestoda</taxon>
        <taxon>Cyclophyllidea</taxon>
        <taxon>Taeniidae</taxon>
        <taxon>Taenia</taxon>
    </lineage>
</organism>
<dbReference type="EMBL" id="JAKROA010000007">
    <property type="protein sequence ID" value="KAL5105670.1"/>
    <property type="molecule type" value="Genomic_DNA"/>
</dbReference>
<sequence>MQNGSDPDGDFSGRECPTYRSEQSGIVPDGNGKSCDEGGGVNCETAEDCERHQLSVLQALNSINSAELMGADCETAFTANNAASDCPHNENSQLASNGESIRRIIMRLKQSTTEITKALNSPEQAFGNEPPSEALNCMGFRSNDSQQWSQTKSSTPSRRVRCPFSGEERNIVKCPYTEGSGQCAQLRPYSNCGQSITSASSRSRDNIQGNVALPGCGQNSQLSADEPMQSLRTAMCAIEKVMKSIGEPTKKCPEQAVLTVPECGAVTASLSKHKMCDLDSKAESSPYSSAFLDSPHLREWVTLLQTLARCIQPNARLPSNDFKSMIMCTVNILKDIQNSLEDQESELCTTHEFHQGINGQCSEFVDKPTVVCPDDNEITESPLLCRIVETLEKIIYSMRPNAALVGCDLESWLACLLMLLKDIVQTECLESYKLQTISKLLKCLEGEICRQVGGNSEILSTIREIQAILEILNGEVDTNGQCVSTQCELTLQKTPQLASIITELQKLIRCSRPDVVFPSCDIQSTISCIMLFLKDGIQRGLVSVSTGENMAQQLKGLDCEIMKQGLNNSRLADNIRESQECIQKMLDARANQSDPRRPKLQETPNLCKVVVILQKAIQHIKNEAQFSTCDLESRILGLLKMSTDTLQSVRPDEKMAKRLEKIMQCLECEVSKQGMQQSDISSAILEVQQSLQKSQAEGQNTCDQCLEPIKETPQLTDAIEKLRELIQCMTPSVCLVEDDLGTTIVGLLGVLKKVITPTTSMPDAVERVRSLLKVLECEMRSQGACEPKILDYIHEIQCALAQATTSNTQQMPGNESFKRALSSLITANSCIKNLEQVLRQFIESPLHTRDVSPGRVAKCSGTCPLTQEETAPPSAEASVTVERAGICQNEHPCKHDEQMERAAEASVGLAVQRALNISCPIAEKSSPSSANYPDGQPVEYSGTSQNPYPFTHDEWQIAEANGTIFSGARPDNLPDSFAEGGVSCPCHNSEN</sequence>
<keyword evidence="3" id="KW-1185">Reference proteome</keyword>
<feature type="region of interest" description="Disordered" evidence="1">
    <location>
        <begin position="924"/>
        <end position="950"/>
    </location>
</feature>
<protein>
    <submittedName>
        <fullName evidence="2">Uncharacterized protein</fullName>
    </submittedName>
</protein>
<feature type="region of interest" description="Disordered" evidence="1">
    <location>
        <begin position="1"/>
        <end position="35"/>
    </location>
</feature>
<accession>A0ABR4Q8D3</accession>
<dbReference type="Proteomes" id="UP001651158">
    <property type="component" value="Unassembled WGS sequence"/>
</dbReference>
<evidence type="ECO:0000313" key="2">
    <source>
        <dbReference type="EMBL" id="KAL5105670.1"/>
    </source>
</evidence>
<gene>
    <name evidence="2" type="ORF">TcWFU_001720</name>
</gene>